<reference evidence="4" key="1">
    <citation type="submission" date="2018-05" db="EMBL/GenBank/DDBJ databases">
        <title>Genome Sequencing of selected type strains of the family Eggerthellaceae.</title>
        <authorList>
            <person name="Danylec N."/>
            <person name="Stoll D.A."/>
            <person name="Doetsch A."/>
            <person name="Huch M."/>
        </authorList>
    </citation>
    <scope>NUCLEOTIDE SEQUENCE [LARGE SCALE GENOMIC DNA]</scope>
    <source>
        <strain evidence="4">DSM 24851</strain>
    </source>
</reference>
<feature type="compositionally biased region" description="Low complexity" evidence="2">
    <location>
        <begin position="42"/>
        <end position="59"/>
    </location>
</feature>
<keyword evidence="1" id="KW-0732">Signal</keyword>
<dbReference type="Proteomes" id="UP000269591">
    <property type="component" value="Unassembled WGS sequence"/>
</dbReference>
<evidence type="ECO:0000256" key="2">
    <source>
        <dbReference type="SAM" id="MobiDB-lite"/>
    </source>
</evidence>
<proteinExistence type="predicted"/>
<organism evidence="3 4">
    <name type="scientific">Slackia equolifaciens</name>
    <dbReference type="NCBI Taxonomy" id="498718"/>
    <lineage>
        <taxon>Bacteria</taxon>
        <taxon>Bacillati</taxon>
        <taxon>Actinomycetota</taxon>
        <taxon>Coriobacteriia</taxon>
        <taxon>Eggerthellales</taxon>
        <taxon>Eggerthellaceae</taxon>
        <taxon>Slackia</taxon>
    </lineage>
</organism>
<keyword evidence="4" id="KW-1185">Reference proteome</keyword>
<dbReference type="AlphaFoldDB" id="A0A3N0AW10"/>
<comment type="caution">
    <text evidence="3">The sequence shown here is derived from an EMBL/GenBank/DDBJ whole genome shotgun (WGS) entry which is preliminary data.</text>
</comment>
<dbReference type="RefSeq" id="WP_123209342.1">
    <property type="nucleotide sequence ID" value="NZ_JBHTHO010000005.1"/>
</dbReference>
<dbReference type="EMBL" id="QIBX01000016">
    <property type="protein sequence ID" value="RNL38790.1"/>
    <property type="molecule type" value="Genomic_DNA"/>
</dbReference>
<gene>
    <name evidence="3" type="ORF">DMP06_08680</name>
</gene>
<protein>
    <recommendedName>
        <fullName evidence="5">Lipocalin-like domain-containing protein</fullName>
    </recommendedName>
</protein>
<evidence type="ECO:0000313" key="3">
    <source>
        <dbReference type="EMBL" id="RNL38790.1"/>
    </source>
</evidence>
<dbReference type="InterPro" id="IPR029050">
    <property type="entry name" value="Immunoprotect_excell_Ig-like"/>
</dbReference>
<dbReference type="OrthoDB" id="1902950at2"/>
<evidence type="ECO:0000313" key="4">
    <source>
        <dbReference type="Proteomes" id="UP000269591"/>
    </source>
</evidence>
<name>A0A3N0AW10_9ACTN</name>
<feature type="region of interest" description="Disordered" evidence="2">
    <location>
        <begin position="42"/>
        <end position="63"/>
    </location>
</feature>
<dbReference type="Gene3D" id="2.60.40.1240">
    <property type="match status" value="1"/>
</dbReference>
<evidence type="ECO:0008006" key="5">
    <source>
        <dbReference type="Google" id="ProtNLM"/>
    </source>
</evidence>
<evidence type="ECO:0000256" key="1">
    <source>
        <dbReference type="ARBA" id="ARBA00022729"/>
    </source>
</evidence>
<accession>A0A3N0AW10</accession>
<sequence length="339" mass="37535">MPNDFCSTTAVRKRAQSSSIALLTIGAMLCLAMMLGASGCSTAQSDDASQQQDQHAQQQEDPTEAFKQQIVGSWKLAQTEDGETVTGTETAEFIGVFWALTLNEDGTGTFVTYQNGEETSPNDVTWEIKDEASASMTINGVTSTLTMDDGILTAKQDDGSVSLTFEETTREDIDATIEEFEEYAATNTKVELGEKIKTDNYEFKLTKAEVQDEIYPPNTSGFYNYYQDEKGSKYYVITGTFKNLGSEFADIMFGTDAQIVINDEYTIAATVTGSEKGGSDFYSYQPNPLETVNVTIFTSISDEMADELKTAHLEWRFTDQLNTYYNDSLCTQTYIVDLQ</sequence>